<organism evidence="1 2">
    <name type="scientific">Rickenella mellea</name>
    <dbReference type="NCBI Taxonomy" id="50990"/>
    <lineage>
        <taxon>Eukaryota</taxon>
        <taxon>Fungi</taxon>
        <taxon>Dikarya</taxon>
        <taxon>Basidiomycota</taxon>
        <taxon>Agaricomycotina</taxon>
        <taxon>Agaricomycetes</taxon>
        <taxon>Hymenochaetales</taxon>
        <taxon>Rickenellaceae</taxon>
        <taxon>Rickenella</taxon>
    </lineage>
</organism>
<dbReference type="EMBL" id="ML170252">
    <property type="protein sequence ID" value="TDL16090.1"/>
    <property type="molecule type" value="Genomic_DNA"/>
</dbReference>
<evidence type="ECO:0000313" key="1">
    <source>
        <dbReference type="EMBL" id="TDL16090.1"/>
    </source>
</evidence>
<protein>
    <submittedName>
        <fullName evidence="1">Uncharacterized protein</fullName>
    </submittedName>
</protein>
<gene>
    <name evidence="1" type="ORF">BD410DRAFT_650112</name>
</gene>
<reference evidence="1 2" key="1">
    <citation type="submission" date="2018-06" db="EMBL/GenBank/DDBJ databases">
        <title>A transcriptomic atlas of mushroom development highlights an independent origin of complex multicellularity.</title>
        <authorList>
            <consortium name="DOE Joint Genome Institute"/>
            <person name="Krizsan K."/>
            <person name="Almasi E."/>
            <person name="Merenyi Z."/>
            <person name="Sahu N."/>
            <person name="Viragh M."/>
            <person name="Koszo T."/>
            <person name="Mondo S."/>
            <person name="Kiss B."/>
            <person name="Balint B."/>
            <person name="Kues U."/>
            <person name="Barry K."/>
            <person name="Hegedus J.C."/>
            <person name="Henrissat B."/>
            <person name="Johnson J."/>
            <person name="Lipzen A."/>
            <person name="Ohm R."/>
            <person name="Nagy I."/>
            <person name="Pangilinan J."/>
            <person name="Yan J."/>
            <person name="Xiong Y."/>
            <person name="Grigoriev I.V."/>
            <person name="Hibbett D.S."/>
            <person name="Nagy L.G."/>
        </authorList>
    </citation>
    <scope>NUCLEOTIDE SEQUENCE [LARGE SCALE GENOMIC DNA]</scope>
    <source>
        <strain evidence="1 2">SZMC22713</strain>
    </source>
</reference>
<sequence>MRHRLLLRIGNWLTVVNNLSNPLTIILINRLVLNLRQVSHLKTGNASTLGAIDTIQEPAFATNSLLGNIGAPLRVGPEEDYDDDEIEDIRVDAEVGVVDTRGTVNHTERIEVSRNPSQCQMQQR</sequence>
<name>A0A4Y7PNP4_9AGAM</name>
<dbReference type="AlphaFoldDB" id="A0A4Y7PNP4"/>
<evidence type="ECO:0000313" key="2">
    <source>
        <dbReference type="Proteomes" id="UP000294933"/>
    </source>
</evidence>
<proteinExistence type="predicted"/>
<accession>A0A4Y7PNP4</accession>
<dbReference type="Proteomes" id="UP000294933">
    <property type="component" value="Unassembled WGS sequence"/>
</dbReference>
<keyword evidence="2" id="KW-1185">Reference proteome</keyword>
<dbReference type="VEuPathDB" id="FungiDB:BD410DRAFT_650112"/>